<proteinExistence type="inferred from homology"/>
<dbReference type="AlphaFoldDB" id="A0A3N0DZM5"/>
<dbReference type="CDD" id="cd07826">
    <property type="entry name" value="SRPBCC_CalC_Aha1-like_9"/>
    <property type="match status" value="1"/>
</dbReference>
<protein>
    <submittedName>
        <fullName evidence="3">Polyketide cyclase</fullName>
    </submittedName>
</protein>
<evidence type="ECO:0000313" key="4">
    <source>
        <dbReference type="Proteomes" id="UP000277094"/>
    </source>
</evidence>
<dbReference type="OrthoDB" id="5185819at2"/>
<evidence type="ECO:0000256" key="1">
    <source>
        <dbReference type="ARBA" id="ARBA00006817"/>
    </source>
</evidence>
<sequence>MTTMTTHPETTIDAPAGVPWIDLVREFDATPDKVFRAHTDPELLKRWLGPRDLEMTVEEFDARTGGRYAYTHRRGEDAFEFYGSFHEVRENERIVQTFTFRGSPDAVALEILTLEPLPGGRTRLVIRSVGSSVEERDSAIASGMEHGIVDGYEKLDELLAEG</sequence>
<gene>
    <name evidence="3" type="ORF">EFL95_00795</name>
</gene>
<feature type="domain" description="Activator of Hsp90 ATPase homologue 1/2-like C-terminal" evidence="2">
    <location>
        <begin position="28"/>
        <end position="159"/>
    </location>
</feature>
<comment type="similarity">
    <text evidence="1">Belongs to the AHA1 family.</text>
</comment>
<dbReference type="EMBL" id="RJSG01000001">
    <property type="protein sequence ID" value="RNL80956.1"/>
    <property type="molecule type" value="Genomic_DNA"/>
</dbReference>
<dbReference type="InterPro" id="IPR023393">
    <property type="entry name" value="START-like_dom_sf"/>
</dbReference>
<dbReference type="Proteomes" id="UP000277094">
    <property type="component" value="Unassembled WGS sequence"/>
</dbReference>
<keyword evidence="4" id="KW-1185">Reference proteome</keyword>
<organism evidence="3 4">
    <name type="scientific">Nocardioides marmorisolisilvae</name>
    <dbReference type="NCBI Taxonomy" id="1542737"/>
    <lineage>
        <taxon>Bacteria</taxon>
        <taxon>Bacillati</taxon>
        <taxon>Actinomycetota</taxon>
        <taxon>Actinomycetes</taxon>
        <taxon>Propionibacteriales</taxon>
        <taxon>Nocardioidaceae</taxon>
        <taxon>Nocardioides</taxon>
    </lineage>
</organism>
<accession>A0A3N0DZM5</accession>
<dbReference type="SUPFAM" id="SSF55961">
    <property type="entry name" value="Bet v1-like"/>
    <property type="match status" value="1"/>
</dbReference>
<dbReference type="RefSeq" id="WP_123232163.1">
    <property type="nucleotide sequence ID" value="NZ_RJSG01000001.1"/>
</dbReference>
<reference evidence="3 4" key="1">
    <citation type="submission" date="2018-11" db="EMBL/GenBank/DDBJ databases">
        <authorList>
            <person name="Li F."/>
        </authorList>
    </citation>
    <scope>NUCLEOTIDE SEQUENCE [LARGE SCALE GENOMIC DNA]</scope>
    <source>
        <strain evidence="3 4">KIS18-7</strain>
    </source>
</reference>
<dbReference type="Gene3D" id="3.30.530.20">
    <property type="match status" value="1"/>
</dbReference>
<dbReference type="InterPro" id="IPR013538">
    <property type="entry name" value="ASHA1/2-like_C"/>
</dbReference>
<evidence type="ECO:0000313" key="3">
    <source>
        <dbReference type="EMBL" id="RNL80956.1"/>
    </source>
</evidence>
<name>A0A3N0DZM5_9ACTN</name>
<dbReference type="Pfam" id="PF08327">
    <property type="entry name" value="AHSA1"/>
    <property type="match status" value="1"/>
</dbReference>
<comment type="caution">
    <text evidence="3">The sequence shown here is derived from an EMBL/GenBank/DDBJ whole genome shotgun (WGS) entry which is preliminary data.</text>
</comment>
<evidence type="ECO:0000259" key="2">
    <source>
        <dbReference type="Pfam" id="PF08327"/>
    </source>
</evidence>